<dbReference type="EC" id="2.1.1.-" evidence="6"/>
<evidence type="ECO:0000313" key="9">
    <source>
        <dbReference type="EMBL" id="PNR36270.1"/>
    </source>
</evidence>
<evidence type="ECO:0000256" key="2">
    <source>
        <dbReference type="ARBA" id="ARBA00022603"/>
    </source>
</evidence>
<reference evidence="9 11" key="1">
    <citation type="journal article" date="2008" name="Science">
        <title>The Physcomitrella genome reveals evolutionary insights into the conquest of land by plants.</title>
        <authorList>
            <person name="Rensing S."/>
            <person name="Lang D."/>
            <person name="Zimmer A."/>
            <person name="Terry A."/>
            <person name="Salamov A."/>
            <person name="Shapiro H."/>
            <person name="Nishiyama T."/>
            <person name="Perroud P.-F."/>
            <person name="Lindquist E."/>
            <person name="Kamisugi Y."/>
            <person name="Tanahashi T."/>
            <person name="Sakakibara K."/>
            <person name="Fujita T."/>
            <person name="Oishi K."/>
            <person name="Shin-I T."/>
            <person name="Kuroki Y."/>
            <person name="Toyoda A."/>
            <person name="Suzuki Y."/>
            <person name="Hashimoto A."/>
            <person name="Yamaguchi K."/>
            <person name="Sugano A."/>
            <person name="Kohara Y."/>
            <person name="Fujiyama A."/>
            <person name="Anterola A."/>
            <person name="Aoki S."/>
            <person name="Ashton N."/>
            <person name="Barbazuk W.B."/>
            <person name="Barker E."/>
            <person name="Bennetzen J."/>
            <person name="Bezanilla M."/>
            <person name="Blankenship R."/>
            <person name="Cho S.H."/>
            <person name="Dutcher S."/>
            <person name="Estelle M."/>
            <person name="Fawcett J.A."/>
            <person name="Gundlach H."/>
            <person name="Hanada K."/>
            <person name="Heyl A."/>
            <person name="Hicks K.A."/>
            <person name="Hugh J."/>
            <person name="Lohr M."/>
            <person name="Mayer K."/>
            <person name="Melkozernov A."/>
            <person name="Murata T."/>
            <person name="Nelson D."/>
            <person name="Pils B."/>
            <person name="Prigge M."/>
            <person name="Reiss B."/>
            <person name="Renner T."/>
            <person name="Rombauts S."/>
            <person name="Rushton P."/>
            <person name="Sanderfoot A."/>
            <person name="Schween G."/>
            <person name="Shiu S.-H."/>
            <person name="Stueber K."/>
            <person name="Theodoulou F.L."/>
            <person name="Tu H."/>
            <person name="Van de Peer Y."/>
            <person name="Verrier P.J."/>
            <person name="Waters E."/>
            <person name="Wood A."/>
            <person name="Yang L."/>
            <person name="Cove D."/>
            <person name="Cuming A."/>
            <person name="Hasebe M."/>
            <person name="Lucas S."/>
            <person name="Mishler D.B."/>
            <person name="Reski R."/>
            <person name="Grigoriev I."/>
            <person name="Quatrano R.S."/>
            <person name="Boore J.L."/>
        </authorList>
    </citation>
    <scope>NUCLEOTIDE SEQUENCE [LARGE SCALE GENOMIC DNA]</scope>
    <source>
        <strain evidence="10 11">cv. Gransden 2004</strain>
    </source>
</reference>
<dbReference type="EMBL" id="ABEU02000017">
    <property type="protein sequence ID" value="PNR36270.1"/>
    <property type="molecule type" value="Genomic_DNA"/>
</dbReference>
<dbReference type="InterPro" id="IPR010675">
    <property type="entry name" value="Bin3_C"/>
</dbReference>
<dbReference type="PANTHER" id="PTHR12315:SF0">
    <property type="entry name" value="7SK SNRNA METHYLPHOSPHATE CAPPING ENZYME"/>
    <property type="match status" value="1"/>
</dbReference>
<sequence length="316" mass="35856">MGAFVVEDDPAVEKTPPVSEVGKGDDQSLGEASRKENTLKANKKKRKTIFQYGNYNQYYGYRVGSALGTDPRMHLMQKTWFDNKDVIDIGCNEGVFTISLVQKYRVRSMCGIDIDPGLINKASKNLEQAAGNTGGRTVNSIYVWDDYVCENELDYDDKDARKFSVSDVIPESTASDNVVDGLQGKELLERVIFKHANILHCNLRSNVVDTVLCLSVVKWIHLNWGDEGLVEFFIQTYRALRPGGAFILEPQPWSSYLRNFRVSEACRQNFRTMILRPDHFPGILLEHVGFKFCEEISLEVPNSTQGFSRPLYLFTK</sequence>
<dbReference type="GO" id="GO:0032259">
    <property type="term" value="P:methylation"/>
    <property type="evidence" value="ECO:0007669"/>
    <property type="project" value="UniProtKB-KW"/>
</dbReference>
<dbReference type="CDD" id="cd02440">
    <property type="entry name" value="AdoMet_MTases"/>
    <property type="match status" value="1"/>
</dbReference>
<dbReference type="EnsemblPlants" id="Pp3c17_15270V3.1">
    <property type="protein sequence ID" value="Pp3c17_15270V3.1"/>
    <property type="gene ID" value="Pp3c17_15270"/>
</dbReference>
<dbReference type="PANTHER" id="PTHR12315">
    <property type="entry name" value="BICOID-INTERACTING PROTEIN RELATED"/>
    <property type="match status" value="1"/>
</dbReference>
<organism evidence="9">
    <name type="scientific">Physcomitrium patens</name>
    <name type="common">Spreading-leaved earth moss</name>
    <name type="synonym">Physcomitrella patens</name>
    <dbReference type="NCBI Taxonomy" id="3218"/>
    <lineage>
        <taxon>Eukaryota</taxon>
        <taxon>Viridiplantae</taxon>
        <taxon>Streptophyta</taxon>
        <taxon>Embryophyta</taxon>
        <taxon>Bryophyta</taxon>
        <taxon>Bryophytina</taxon>
        <taxon>Bryopsida</taxon>
        <taxon>Funariidae</taxon>
        <taxon>Funariales</taxon>
        <taxon>Funariaceae</taxon>
        <taxon>Physcomitrium</taxon>
    </lineage>
</organism>
<gene>
    <name evidence="10" type="primary">LOC112294442</name>
    <name evidence="9" type="ORF">PHYPA_022121</name>
</gene>
<reference evidence="9 11" key="2">
    <citation type="journal article" date="2018" name="Plant J.">
        <title>The Physcomitrella patens chromosome-scale assembly reveals moss genome structure and evolution.</title>
        <authorList>
            <person name="Lang D."/>
            <person name="Ullrich K.K."/>
            <person name="Murat F."/>
            <person name="Fuchs J."/>
            <person name="Jenkins J."/>
            <person name="Haas F.B."/>
            <person name="Piednoel M."/>
            <person name="Gundlach H."/>
            <person name="Van Bel M."/>
            <person name="Meyberg R."/>
            <person name="Vives C."/>
            <person name="Morata J."/>
            <person name="Symeonidi A."/>
            <person name="Hiss M."/>
            <person name="Muchero W."/>
            <person name="Kamisugi Y."/>
            <person name="Saleh O."/>
            <person name="Blanc G."/>
            <person name="Decker E.L."/>
            <person name="van Gessel N."/>
            <person name="Grimwood J."/>
            <person name="Hayes R.D."/>
            <person name="Graham S.W."/>
            <person name="Gunter L.E."/>
            <person name="McDaniel S.F."/>
            <person name="Hoernstein S.N.W."/>
            <person name="Larsson A."/>
            <person name="Li F.W."/>
            <person name="Perroud P.F."/>
            <person name="Phillips J."/>
            <person name="Ranjan P."/>
            <person name="Rokshar D.S."/>
            <person name="Rothfels C.J."/>
            <person name="Schneider L."/>
            <person name="Shu S."/>
            <person name="Stevenson D.W."/>
            <person name="Thummler F."/>
            <person name="Tillich M."/>
            <person name="Villarreal Aguilar J.C."/>
            <person name="Widiez T."/>
            <person name="Wong G.K."/>
            <person name="Wymore A."/>
            <person name="Zhang Y."/>
            <person name="Zimmer A.D."/>
            <person name="Quatrano R.S."/>
            <person name="Mayer K.F.X."/>
            <person name="Goodstein D."/>
            <person name="Casacuberta J.M."/>
            <person name="Vandepoele K."/>
            <person name="Reski R."/>
            <person name="Cuming A.C."/>
            <person name="Tuskan G.A."/>
            <person name="Maumus F."/>
            <person name="Salse J."/>
            <person name="Schmutz J."/>
            <person name="Rensing S.A."/>
        </authorList>
    </citation>
    <scope>NUCLEOTIDE SEQUENCE [LARGE SCALE GENOMIC DNA]</scope>
    <source>
        <strain evidence="10 11">cv. Gransden 2004</strain>
    </source>
</reference>
<dbReference type="Pfam" id="PF06859">
    <property type="entry name" value="Bin3"/>
    <property type="match status" value="1"/>
</dbReference>
<keyword evidence="4 5" id="KW-0949">S-adenosyl-L-methionine</keyword>
<dbReference type="RefSeq" id="XP_024400621.1">
    <property type="nucleotide sequence ID" value="XM_024544853.2"/>
</dbReference>
<dbReference type="OMA" id="KWIHLFH"/>
<evidence type="ECO:0000313" key="11">
    <source>
        <dbReference type="Proteomes" id="UP000006727"/>
    </source>
</evidence>
<feature type="compositionally biased region" description="Basic and acidic residues" evidence="7">
    <location>
        <begin position="22"/>
        <end position="38"/>
    </location>
</feature>
<evidence type="ECO:0000259" key="8">
    <source>
        <dbReference type="PROSITE" id="PS51515"/>
    </source>
</evidence>
<reference evidence="10" key="3">
    <citation type="submission" date="2020-12" db="UniProtKB">
        <authorList>
            <consortium name="EnsemblPlants"/>
        </authorList>
    </citation>
    <scope>IDENTIFICATION</scope>
</reference>
<evidence type="ECO:0000313" key="10">
    <source>
        <dbReference type="EnsemblPlants" id="Pp3c17_15270V3.1"/>
    </source>
</evidence>
<keyword evidence="2 6" id="KW-0489">Methyltransferase</keyword>
<evidence type="ECO:0000256" key="3">
    <source>
        <dbReference type="ARBA" id="ARBA00022679"/>
    </source>
</evidence>
<dbReference type="Gene3D" id="3.40.50.150">
    <property type="entry name" value="Vaccinia Virus protein VP39"/>
    <property type="match status" value="1"/>
</dbReference>
<evidence type="ECO:0000256" key="7">
    <source>
        <dbReference type="SAM" id="MobiDB-lite"/>
    </source>
</evidence>
<evidence type="ECO:0000256" key="6">
    <source>
        <dbReference type="RuleBase" id="RU367087"/>
    </source>
</evidence>
<dbReference type="Gramene" id="Pp3c17_15270V3.3">
    <property type="protein sequence ID" value="Pp3c17_15270V3.3"/>
    <property type="gene ID" value="Pp3c17_15270"/>
</dbReference>
<evidence type="ECO:0000256" key="1">
    <source>
        <dbReference type="ARBA" id="ARBA00008361"/>
    </source>
</evidence>
<dbReference type="Gramene" id="Pp3c17_15270V3.1">
    <property type="protein sequence ID" value="Pp3c17_15270V3.1"/>
    <property type="gene ID" value="Pp3c17_15270"/>
</dbReference>
<dbReference type="InterPro" id="IPR024160">
    <property type="entry name" value="BIN3_SAM-bd_dom"/>
</dbReference>
<dbReference type="OrthoDB" id="10017101at2759"/>
<dbReference type="SUPFAM" id="SSF53335">
    <property type="entry name" value="S-adenosyl-L-methionine-dependent methyltransferases"/>
    <property type="match status" value="1"/>
</dbReference>
<comment type="similarity">
    <text evidence="1 6">Belongs to the methyltransferase superfamily.</text>
</comment>
<dbReference type="GO" id="GO:0017069">
    <property type="term" value="F:snRNA binding"/>
    <property type="evidence" value="ECO:0000318"/>
    <property type="project" value="GO_Central"/>
</dbReference>
<feature type="region of interest" description="Disordered" evidence="7">
    <location>
        <begin position="1"/>
        <end position="40"/>
    </location>
</feature>
<dbReference type="PaxDb" id="3218-PP1S98_191V6.1"/>
<feature type="compositionally biased region" description="Acidic residues" evidence="7">
    <location>
        <begin position="1"/>
        <end position="10"/>
    </location>
</feature>
<name>A0A2K1J438_PHYPA</name>
<dbReference type="InterPro" id="IPR039772">
    <property type="entry name" value="Bin3-like"/>
</dbReference>
<evidence type="ECO:0000256" key="4">
    <source>
        <dbReference type="ARBA" id="ARBA00022691"/>
    </source>
</evidence>
<protein>
    <recommendedName>
        <fullName evidence="6">RNA methyltransferase</fullName>
        <ecNumber evidence="6">2.1.1.-</ecNumber>
    </recommendedName>
</protein>
<keyword evidence="3 6" id="KW-0808">Transferase</keyword>
<dbReference type="PROSITE" id="PS51515">
    <property type="entry name" value="BIN3_SAM"/>
    <property type="match status" value="1"/>
</dbReference>
<dbReference type="EnsemblPlants" id="Pp3c17_15270V3.3">
    <property type="protein sequence ID" value="Pp3c17_15270V3.3"/>
    <property type="gene ID" value="Pp3c17_15270"/>
</dbReference>
<dbReference type="GO" id="GO:0008173">
    <property type="term" value="F:RNA methyltransferase activity"/>
    <property type="evidence" value="ECO:0000318"/>
    <property type="project" value="GO_Central"/>
</dbReference>
<dbReference type="STRING" id="3218.A0A2K1J438"/>
<accession>A0A2K1J438</accession>
<dbReference type="Proteomes" id="UP000006727">
    <property type="component" value="Chromosome 17"/>
</dbReference>
<dbReference type="AlphaFoldDB" id="A0A2K1J438"/>
<proteinExistence type="inferred from homology"/>
<feature type="domain" description="Bin3-type SAM" evidence="8">
    <location>
        <begin position="70"/>
        <end position="316"/>
    </location>
</feature>
<dbReference type="GeneID" id="112294442"/>
<dbReference type="InterPro" id="IPR029063">
    <property type="entry name" value="SAM-dependent_MTases_sf"/>
</dbReference>
<evidence type="ECO:0000256" key="5">
    <source>
        <dbReference type="PROSITE-ProRule" id="PRU00848"/>
    </source>
</evidence>
<keyword evidence="11" id="KW-1185">Reference proteome</keyword>
<dbReference type="GO" id="GO:0040031">
    <property type="term" value="P:snRNA modification"/>
    <property type="evidence" value="ECO:0000318"/>
    <property type="project" value="GO_Central"/>
</dbReference>
<dbReference type="GO" id="GO:0008171">
    <property type="term" value="F:O-methyltransferase activity"/>
    <property type="evidence" value="ECO:0000318"/>
    <property type="project" value="GO_Central"/>
</dbReference>